<accession>A0A2G8RAH4</accession>
<feature type="transmembrane region" description="Helical" evidence="1">
    <location>
        <begin position="46"/>
        <end position="63"/>
    </location>
</feature>
<feature type="transmembrane region" description="Helical" evidence="1">
    <location>
        <begin position="283"/>
        <end position="302"/>
    </location>
</feature>
<dbReference type="PANTHER" id="PTHR38592">
    <property type="entry name" value="BLL4819 PROTEIN"/>
    <property type="match status" value="1"/>
</dbReference>
<dbReference type="InterPro" id="IPR014550">
    <property type="entry name" value="UCP028704_OpgC"/>
</dbReference>
<dbReference type="AlphaFoldDB" id="A0A2G8RAH4"/>
<keyword evidence="1" id="KW-0812">Transmembrane</keyword>
<evidence type="ECO:0000313" key="2">
    <source>
        <dbReference type="EMBL" id="PIL18539.1"/>
    </source>
</evidence>
<dbReference type="Proteomes" id="UP000231259">
    <property type="component" value="Unassembled WGS sequence"/>
</dbReference>
<dbReference type="OrthoDB" id="9775975at2"/>
<feature type="transmembrane region" description="Helical" evidence="1">
    <location>
        <begin position="163"/>
        <end position="180"/>
    </location>
</feature>
<sequence length="407" mass="45414">MDMRLTLLDGFRGFFLLFMMIAHVNGSFDAVMGNYNHHMLGWVEDAQGFVFISGFVVGLVYTKTLDRKGPGGMGIAVMRRIRTIYTYQAAMILSFCAVALGLAAWGLEPSVLDQYVDDPVVFTLASLMLVTGSLHMGILALYIWLMLLTPFALLAFHRGWAKWWALACVAAWLLAQSGLPDAAQIPVESALKDAGHGINIGIYFNVFGWQTLYFLGLFLGFLFARDRLDTSFLRDPHMRPVFWLAVAGMVAFAIFDRAMSLGWIEKDLRSTLWSQIDRGNMHIVYLANFLLDLFVISWLLVAGPTSGNRVLSALGHGIGWLFTRRPLVFLGQHSLQVFAAHVVLTYIIMWAMTGRELHAFWDNLLLLLSVGALFVVAWGHAKLQSLLRPRNRPTPGPLPTAQRSTAS</sequence>
<evidence type="ECO:0000256" key="1">
    <source>
        <dbReference type="SAM" id="Phobius"/>
    </source>
</evidence>
<dbReference type="PIRSF" id="PIRSF028704">
    <property type="entry name" value="UPC028704"/>
    <property type="match status" value="1"/>
</dbReference>
<dbReference type="Pfam" id="PF10129">
    <property type="entry name" value="OpgC_C"/>
    <property type="match status" value="1"/>
</dbReference>
<feature type="transmembrane region" description="Helical" evidence="1">
    <location>
        <begin position="84"/>
        <end position="107"/>
    </location>
</feature>
<name>A0A2G8RAH4_9RHOB</name>
<feature type="transmembrane region" description="Helical" evidence="1">
    <location>
        <begin position="7"/>
        <end position="26"/>
    </location>
</feature>
<reference evidence="2 3" key="1">
    <citation type="submission" date="2013-09" db="EMBL/GenBank/DDBJ databases">
        <title>Genome sequencing of Phaeobacter antarcticus sp. nov. SM1211.</title>
        <authorList>
            <person name="Zhang X.-Y."/>
            <person name="Liu C."/>
            <person name="Chen X.-L."/>
            <person name="Xie B.-B."/>
            <person name="Qin Q.-L."/>
            <person name="Rong J.-C."/>
            <person name="Zhang Y.-Z."/>
        </authorList>
    </citation>
    <scope>NUCLEOTIDE SEQUENCE [LARGE SCALE GENOMIC DNA]</scope>
    <source>
        <strain evidence="2 3">SM1211</strain>
    </source>
</reference>
<feature type="transmembrane region" description="Helical" evidence="1">
    <location>
        <begin position="200"/>
        <end position="221"/>
    </location>
</feature>
<proteinExistence type="predicted"/>
<feature type="transmembrane region" description="Helical" evidence="1">
    <location>
        <begin position="364"/>
        <end position="381"/>
    </location>
</feature>
<comment type="caution">
    <text evidence="2">The sequence shown here is derived from an EMBL/GenBank/DDBJ whole genome shotgun (WGS) entry which is preliminary data.</text>
</comment>
<feature type="transmembrane region" description="Helical" evidence="1">
    <location>
        <begin position="127"/>
        <end position="156"/>
    </location>
</feature>
<keyword evidence="3" id="KW-1185">Reference proteome</keyword>
<evidence type="ECO:0000313" key="3">
    <source>
        <dbReference type="Proteomes" id="UP000231259"/>
    </source>
</evidence>
<dbReference type="PANTHER" id="PTHR38592:SF3">
    <property type="entry name" value="BLL4819 PROTEIN"/>
    <property type="match status" value="1"/>
</dbReference>
<keyword evidence="1" id="KW-0472">Membrane</keyword>
<organism evidence="2 3">
    <name type="scientific">Puniceibacterium antarcticum</name>
    <dbReference type="NCBI Taxonomy" id="1206336"/>
    <lineage>
        <taxon>Bacteria</taxon>
        <taxon>Pseudomonadati</taxon>
        <taxon>Pseudomonadota</taxon>
        <taxon>Alphaproteobacteria</taxon>
        <taxon>Rhodobacterales</taxon>
        <taxon>Paracoccaceae</taxon>
        <taxon>Puniceibacterium</taxon>
    </lineage>
</organism>
<feature type="transmembrane region" description="Helical" evidence="1">
    <location>
        <begin position="241"/>
        <end position="263"/>
    </location>
</feature>
<protein>
    <recommendedName>
        <fullName evidence="4">Heparan-alpha-glucosaminide N-acetyltransferase catalytic domain-containing protein</fullName>
    </recommendedName>
</protein>
<evidence type="ECO:0008006" key="4">
    <source>
        <dbReference type="Google" id="ProtNLM"/>
    </source>
</evidence>
<feature type="transmembrane region" description="Helical" evidence="1">
    <location>
        <begin position="334"/>
        <end position="352"/>
    </location>
</feature>
<dbReference type="EMBL" id="AWWI01000121">
    <property type="protein sequence ID" value="PIL18539.1"/>
    <property type="molecule type" value="Genomic_DNA"/>
</dbReference>
<keyword evidence="1" id="KW-1133">Transmembrane helix</keyword>
<gene>
    <name evidence="2" type="ORF">P775_18365</name>
</gene>